<evidence type="ECO:0000256" key="11">
    <source>
        <dbReference type="ARBA" id="ARBA00023170"/>
    </source>
</evidence>
<feature type="region of interest" description="Disordered" evidence="13">
    <location>
        <begin position="719"/>
        <end position="741"/>
    </location>
</feature>
<evidence type="ECO:0000256" key="2">
    <source>
        <dbReference type="ARBA" id="ARBA00012438"/>
    </source>
</evidence>
<dbReference type="SMART" id="SM00065">
    <property type="entry name" value="GAF"/>
    <property type="match status" value="1"/>
</dbReference>
<dbReference type="Gene3D" id="3.30.450.270">
    <property type="match status" value="1"/>
</dbReference>
<dbReference type="EMBL" id="JTDN01000001">
    <property type="protein sequence ID" value="KHL26338.1"/>
    <property type="molecule type" value="Genomic_DNA"/>
</dbReference>
<evidence type="ECO:0000259" key="14">
    <source>
        <dbReference type="PROSITE" id="PS50046"/>
    </source>
</evidence>
<dbReference type="Pfam" id="PF08446">
    <property type="entry name" value="PAS_2"/>
    <property type="match status" value="1"/>
</dbReference>
<dbReference type="InterPro" id="IPR043150">
    <property type="entry name" value="Phytochrome_PHY_sf"/>
</dbReference>
<dbReference type="Gene3D" id="3.30.450.20">
    <property type="entry name" value="PAS domain"/>
    <property type="match status" value="1"/>
</dbReference>
<dbReference type="SUPFAM" id="SSF55785">
    <property type="entry name" value="PYP-like sensor domain (PAS domain)"/>
    <property type="match status" value="1"/>
</dbReference>
<dbReference type="GO" id="GO:0005524">
    <property type="term" value="F:ATP binding"/>
    <property type="evidence" value="ECO:0007669"/>
    <property type="project" value="UniProtKB-KW"/>
</dbReference>
<dbReference type="PANTHER" id="PTHR41523">
    <property type="entry name" value="TWO-COMPONENT SYSTEM SENSOR PROTEIN"/>
    <property type="match status" value="1"/>
</dbReference>
<dbReference type="Gene3D" id="3.30.450.40">
    <property type="match status" value="1"/>
</dbReference>
<dbReference type="InterPro" id="IPR029016">
    <property type="entry name" value="GAF-like_dom_sf"/>
</dbReference>
<dbReference type="PANTHER" id="PTHR41523:SF7">
    <property type="entry name" value="HISTIDINE KINASE"/>
    <property type="match status" value="1"/>
</dbReference>
<comment type="catalytic activity">
    <reaction evidence="1">
        <text>ATP + protein L-histidine = ADP + protein N-phospho-L-histidine.</text>
        <dbReference type="EC" id="2.7.13.3"/>
    </reaction>
</comment>
<dbReference type="STRING" id="1572751.PK98_07745"/>
<dbReference type="SUPFAM" id="SSF52172">
    <property type="entry name" value="CheY-like"/>
    <property type="match status" value="1"/>
</dbReference>
<dbReference type="SUPFAM" id="SSF55781">
    <property type="entry name" value="GAF domain-like"/>
    <property type="match status" value="2"/>
</dbReference>
<evidence type="ECO:0000313" key="16">
    <source>
        <dbReference type="EMBL" id="KHL26338.1"/>
    </source>
</evidence>
<dbReference type="Pfam" id="PF01590">
    <property type="entry name" value="GAF"/>
    <property type="match status" value="1"/>
</dbReference>
<keyword evidence="5" id="KW-0716">Sensory transduction</keyword>
<evidence type="ECO:0000256" key="3">
    <source>
        <dbReference type="ARBA" id="ARBA00022543"/>
    </source>
</evidence>
<keyword evidence="9" id="KW-0067">ATP-binding</keyword>
<dbReference type="InterPro" id="IPR016132">
    <property type="entry name" value="Phyto_chromo_attachment"/>
</dbReference>
<evidence type="ECO:0000256" key="4">
    <source>
        <dbReference type="ARBA" id="ARBA00022553"/>
    </source>
</evidence>
<evidence type="ECO:0000259" key="15">
    <source>
        <dbReference type="PROSITE" id="PS50110"/>
    </source>
</evidence>
<dbReference type="InterPro" id="IPR003018">
    <property type="entry name" value="GAF"/>
</dbReference>
<feature type="domain" description="Response regulatory" evidence="15">
    <location>
        <begin position="750"/>
        <end position="861"/>
    </location>
</feature>
<keyword evidence="4 12" id="KW-0597">Phosphoprotein</keyword>
<dbReference type="InterPro" id="IPR001789">
    <property type="entry name" value="Sig_transdc_resp-reg_receiver"/>
</dbReference>
<dbReference type="InterPro" id="IPR011102">
    <property type="entry name" value="Sig_transdc_His_kinase_HWE"/>
</dbReference>
<evidence type="ECO:0000256" key="1">
    <source>
        <dbReference type="ARBA" id="ARBA00000085"/>
    </source>
</evidence>
<dbReference type="SMART" id="SM00448">
    <property type="entry name" value="REC"/>
    <property type="match status" value="1"/>
</dbReference>
<keyword evidence="3" id="KW-0600">Photoreceptor protein</keyword>
<evidence type="ECO:0000256" key="13">
    <source>
        <dbReference type="SAM" id="MobiDB-lite"/>
    </source>
</evidence>
<dbReference type="RefSeq" id="WP_039095517.1">
    <property type="nucleotide sequence ID" value="NZ_JTDN01000001.1"/>
</dbReference>
<dbReference type="GO" id="GO:0004673">
    <property type="term" value="F:protein histidine kinase activity"/>
    <property type="evidence" value="ECO:0007669"/>
    <property type="project" value="UniProtKB-EC"/>
</dbReference>
<comment type="caution">
    <text evidence="16">The sequence shown here is derived from an EMBL/GenBank/DDBJ whole genome shotgun (WGS) entry which is preliminary data.</text>
</comment>
<protein>
    <recommendedName>
        <fullName evidence="2">histidine kinase</fullName>
        <ecNumber evidence="2">2.7.13.3</ecNumber>
    </recommendedName>
</protein>
<dbReference type="GO" id="GO:0009881">
    <property type="term" value="F:photoreceptor activity"/>
    <property type="evidence" value="ECO:0007669"/>
    <property type="project" value="UniProtKB-KW"/>
</dbReference>
<keyword evidence="10" id="KW-0157">Chromophore</keyword>
<dbReference type="PRINTS" id="PR01033">
    <property type="entry name" value="PHYTOCHROME"/>
</dbReference>
<dbReference type="GO" id="GO:0009584">
    <property type="term" value="P:detection of visible light"/>
    <property type="evidence" value="ECO:0007669"/>
    <property type="project" value="InterPro"/>
</dbReference>
<dbReference type="Gene3D" id="3.30.565.10">
    <property type="entry name" value="Histidine kinase-like ATPase, C-terminal domain"/>
    <property type="match status" value="1"/>
</dbReference>
<name>A0A0B2BXL1_9SPHN</name>
<dbReference type="InterPro" id="IPR035965">
    <property type="entry name" value="PAS-like_dom_sf"/>
</dbReference>
<dbReference type="GO" id="GO:0006355">
    <property type="term" value="P:regulation of DNA-templated transcription"/>
    <property type="evidence" value="ECO:0007669"/>
    <property type="project" value="InterPro"/>
</dbReference>
<gene>
    <name evidence="16" type="ORF">PK98_07745</name>
</gene>
<proteinExistence type="predicted"/>
<dbReference type="InterPro" id="IPR036890">
    <property type="entry name" value="HATPase_C_sf"/>
</dbReference>
<feature type="domain" description="Phytochrome chromophore attachment site" evidence="14">
    <location>
        <begin position="154"/>
        <end position="311"/>
    </location>
</feature>
<keyword evidence="11" id="KW-0675">Receptor</keyword>
<reference evidence="16 17" key="1">
    <citation type="submission" date="2014-11" db="EMBL/GenBank/DDBJ databases">
        <title>Draft genome sequence of Kirrobacter mercurialis.</title>
        <authorList>
            <person name="Coil D.A."/>
            <person name="Eisen J.A."/>
        </authorList>
    </citation>
    <scope>NUCLEOTIDE SEQUENCE [LARGE SCALE GENOMIC DNA]</scope>
    <source>
        <strain evidence="16 17">Coronado</strain>
    </source>
</reference>
<evidence type="ECO:0000256" key="10">
    <source>
        <dbReference type="ARBA" id="ARBA00022991"/>
    </source>
</evidence>
<organism evidence="16 17">
    <name type="scientific">Croceibacterium mercuriale</name>
    <dbReference type="NCBI Taxonomy" id="1572751"/>
    <lineage>
        <taxon>Bacteria</taxon>
        <taxon>Pseudomonadati</taxon>
        <taxon>Pseudomonadota</taxon>
        <taxon>Alphaproteobacteria</taxon>
        <taxon>Sphingomonadales</taxon>
        <taxon>Erythrobacteraceae</taxon>
        <taxon>Croceibacterium</taxon>
    </lineage>
</organism>
<dbReference type="Proteomes" id="UP000030988">
    <property type="component" value="Unassembled WGS sequence"/>
</dbReference>
<dbReference type="SMART" id="SM00911">
    <property type="entry name" value="HWE_HK"/>
    <property type="match status" value="1"/>
</dbReference>
<dbReference type="Gene3D" id="3.40.50.2300">
    <property type="match status" value="1"/>
</dbReference>
<dbReference type="GO" id="GO:0000160">
    <property type="term" value="P:phosphorelay signal transduction system"/>
    <property type="evidence" value="ECO:0007669"/>
    <property type="project" value="InterPro"/>
</dbReference>
<dbReference type="PROSITE" id="PS50046">
    <property type="entry name" value="PHYTOCHROME_2"/>
    <property type="match status" value="1"/>
</dbReference>
<keyword evidence="6" id="KW-0808">Transferase</keyword>
<evidence type="ECO:0000256" key="6">
    <source>
        <dbReference type="ARBA" id="ARBA00022679"/>
    </source>
</evidence>
<keyword evidence="8" id="KW-0418">Kinase</keyword>
<feature type="modified residue" description="4-aspartylphosphate" evidence="12">
    <location>
        <position position="800"/>
    </location>
</feature>
<evidence type="ECO:0000256" key="5">
    <source>
        <dbReference type="ARBA" id="ARBA00022606"/>
    </source>
</evidence>
<dbReference type="InterPro" id="IPR013654">
    <property type="entry name" value="PAS_2"/>
</dbReference>
<evidence type="ECO:0000256" key="7">
    <source>
        <dbReference type="ARBA" id="ARBA00022741"/>
    </source>
</evidence>
<evidence type="ECO:0000256" key="9">
    <source>
        <dbReference type="ARBA" id="ARBA00022840"/>
    </source>
</evidence>
<dbReference type="Pfam" id="PF07536">
    <property type="entry name" value="HWE_HK"/>
    <property type="match status" value="1"/>
</dbReference>
<dbReference type="InterPro" id="IPR001294">
    <property type="entry name" value="Phytochrome"/>
</dbReference>
<dbReference type="EC" id="2.7.13.3" evidence="2"/>
<keyword evidence="17" id="KW-1185">Reference proteome</keyword>
<accession>A0A0B2BXL1</accession>
<dbReference type="AlphaFoldDB" id="A0A0B2BXL1"/>
<dbReference type="InterPro" id="IPR011006">
    <property type="entry name" value="CheY-like_superfamily"/>
</dbReference>
<evidence type="ECO:0000313" key="17">
    <source>
        <dbReference type="Proteomes" id="UP000030988"/>
    </source>
</evidence>
<dbReference type="Pfam" id="PF00360">
    <property type="entry name" value="PHY"/>
    <property type="match status" value="1"/>
</dbReference>
<sequence length="863" mass="93051">MASHGYDLSNCDREPIHKLGSIQGFGALIALNADWIVAHRSANLAAVLRRPTAPAIGGRLGEYFAAPAMQFLRTAAGQLDEDTGVAGDGKDDATDLVSRLFGVDLLGDGVLFDLAVHRSGSLLIVELEPGEGAGELHHSGGLRSLMQRLSRHSDVADLCAEAARQMKVLLGFDRVMVYRFHADGSGEVIAEAREQHLEAFLNLRYPHTDIPAQARALYLRNLLRIIADVDAAPVPIEPEHALGGEAVDLSLSTLRAVSPIHIEYLKNMGVSASLSISIVVKGKLWGLFACHHYAPRTLPYSLRTTAELFAQLFALQLEVAIASSGSRMAERGRQLHDRLMTRLVGSSALVENLSTLDSVIGQVIPHDGASAFVDGAYNARGAAPTEAEFLALVPALNAAASSRIVHSDALATMLPAASAFADRACGALVIPVSRRPRDYVVFWRRELPQVVTWAGRPEKAMEHGPHGPRLSPRKSFEAWRQMVEGHSTPWTTEELAVAEHVRVTLLEVILRMSDEQMQERARAAEQQELLIAELNHRVRNILTLIRGLVSQSRTEGTSIEQFADLIGGRIRALALAHDNITREHWSPASLHELIETEAEAYLGGKTDRVSVTGPDVLVAPEAYTVLALVLHEMMTNSAKYGSLCDSSGRLTIDTRLGELGDLQIGWRESGGPPVRPPQRRGFGSTIIERSIPYELRGTARLSHKLTGVEADFTIPGRFVQAAPGRPDTPHTPRPAVAERKGGDGPGLVRHVLVVEDSMIIAMDAEEALLGLGVPRVSVVSSVAGAQGVLDSDMPDMALLDFNLGAESSEPIARALDAIGVPYWFVTGYGDAIAQLGETAARGILQKPYSATDLAGILKQMRGG</sequence>
<dbReference type="PROSITE" id="PS50110">
    <property type="entry name" value="RESPONSE_REGULATORY"/>
    <property type="match status" value="1"/>
</dbReference>
<evidence type="ECO:0000256" key="8">
    <source>
        <dbReference type="ARBA" id="ARBA00022777"/>
    </source>
</evidence>
<keyword evidence="7" id="KW-0547">Nucleotide-binding</keyword>
<dbReference type="OrthoDB" id="136506at2"/>
<dbReference type="InterPro" id="IPR013515">
    <property type="entry name" value="Phytochrome_cen-reg"/>
</dbReference>
<evidence type="ECO:0000256" key="12">
    <source>
        <dbReference type="PROSITE-ProRule" id="PRU00169"/>
    </source>
</evidence>